<dbReference type="HOGENOM" id="CLU_996463_0_0_3"/>
<protein>
    <submittedName>
        <fullName evidence="1">Uncharacterized protein</fullName>
    </submittedName>
</protein>
<name>B7KJZ4_GLOC7</name>
<dbReference type="Proteomes" id="UP000002384">
    <property type="component" value="Chromosome"/>
</dbReference>
<organism evidence="1 2">
    <name type="scientific">Gloeothece citriformis (strain PCC 7424)</name>
    <name type="common">Cyanothece sp. (strain PCC 7424)</name>
    <dbReference type="NCBI Taxonomy" id="65393"/>
    <lineage>
        <taxon>Bacteria</taxon>
        <taxon>Bacillati</taxon>
        <taxon>Cyanobacteriota</taxon>
        <taxon>Cyanophyceae</taxon>
        <taxon>Oscillatoriophycideae</taxon>
        <taxon>Chroococcales</taxon>
        <taxon>Aphanothecaceae</taxon>
        <taxon>Gloeothece</taxon>
        <taxon>Gloeothece citriformis</taxon>
    </lineage>
</organism>
<proteinExistence type="predicted"/>
<dbReference type="eggNOG" id="ENOG5032X5V">
    <property type="taxonomic scope" value="Bacteria"/>
</dbReference>
<dbReference type="STRING" id="65393.PCC7424_2461"/>
<dbReference type="EMBL" id="CP001291">
    <property type="protein sequence ID" value="ACK70879.1"/>
    <property type="molecule type" value="Genomic_DNA"/>
</dbReference>
<dbReference type="OrthoDB" id="426797at2"/>
<evidence type="ECO:0000313" key="1">
    <source>
        <dbReference type="EMBL" id="ACK70879.1"/>
    </source>
</evidence>
<gene>
    <name evidence="1" type="ordered locus">PCC7424_2461</name>
</gene>
<reference evidence="2" key="1">
    <citation type="journal article" date="2011" name="MBio">
        <title>Novel metabolic attributes of the genus Cyanothece, comprising a group of unicellular nitrogen-fixing Cyanobacteria.</title>
        <authorList>
            <person name="Bandyopadhyay A."/>
            <person name="Elvitigala T."/>
            <person name="Welsh E."/>
            <person name="Stockel J."/>
            <person name="Liberton M."/>
            <person name="Min H."/>
            <person name="Sherman L.A."/>
            <person name="Pakrasi H.B."/>
        </authorList>
    </citation>
    <scope>NUCLEOTIDE SEQUENCE [LARGE SCALE GENOMIC DNA]</scope>
    <source>
        <strain evidence="2">PCC 7424</strain>
    </source>
</reference>
<sequence length="281" mass="30874">MNSIISHKQKPFWHRALPIGLGVMFLGSMSVKPVRAGIADFLDDTIFGDIYSELVSFFPQAIALNQWISLLEDNLNDPCETTPILFATPSEPGWCTTSTDILGEDSMSDILEDVTGELGIPDPLEARSQIQEKVDEGGETDDPFIVNPELYGIELGNISDRSATALSVKTVLSQEGQEQMSEEIEQSSEVVQSILNTSDEAQSYNSTQDVVKALARINAQQSVITAMQHASSLRNRTDAQFTNLNLANISRSIDEQNRDKQAQSTVDGFLLLNLTSQSNLF</sequence>
<keyword evidence="2" id="KW-1185">Reference proteome</keyword>
<dbReference type="KEGG" id="cyc:PCC7424_2461"/>
<evidence type="ECO:0000313" key="2">
    <source>
        <dbReference type="Proteomes" id="UP000002384"/>
    </source>
</evidence>
<dbReference type="RefSeq" id="WP_015954483.1">
    <property type="nucleotide sequence ID" value="NC_011729.1"/>
</dbReference>
<dbReference type="AlphaFoldDB" id="B7KJZ4"/>
<accession>B7KJZ4</accession>